<evidence type="ECO:0000256" key="1">
    <source>
        <dbReference type="SAM" id="MobiDB-lite"/>
    </source>
</evidence>
<dbReference type="GO" id="GO:0005524">
    <property type="term" value="F:ATP binding"/>
    <property type="evidence" value="ECO:0007669"/>
    <property type="project" value="InterPro"/>
</dbReference>
<dbReference type="InterPro" id="IPR011009">
    <property type="entry name" value="Kinase-like_dom_sf"/>
</dbReference>
<dbReference type="Gene3D" id="1.10.510.10">
    <property type="entry name" value="Transferase(Phosphotransferase) domain 1"/>
    <property type="match status" value="1"/>
</dbReference>
<dbReference type="Proteomes" id="UP000315115">
    <property type="component" value="Chromosome 2"/>
</dbReference>
<dbReference type="PANTHER" id="PTHR24361">
    <property type="entry name" value="MITOGEN-ACTIVATED KINASE KINASE KINASE"/>
    <property type="match status" value="1"/>
</dbReference>
<dbReference type="PROSITE" id="PS50011">
    <property type="entry name" value="PROTEIN_KINASE_DOM"/>
    <property type="match status" value="1"/>
</dbReference>
<dbReference type="Pfam" id="PF00069">
    <property type="entry name" value="Pkinase"/>
    <property type="match status" value="1"/>
</dbReference>
<proteinExistence type="predicted"/>
<dbReference type="InterPro" id="IPR008271">
    <property type="entry name" value="Ser/Thr_kinase_AS"/>
</dbReference>
<feature type="compositionally biased region" description="Polar residues" evidence="1">
    <location>
        <begin position="42"/>
        <end position="54"/>
    </location>
</feature>
<name>A0A510IAS7_9VIBR</name>
<keyword evidence="3" id="KW-0808">Transferase</keyword>
<evidence type="ECO:0000259" key="2">
    <source>
        <dbReference type="PROSITE" id="PS50011"/>
    </source>
</evidence>
<evidence type="ECO:0000313" key="3">
    <source>
        <dbReference type="EMBL" id="BBL90779.1"/>
    </source>
</evidence>
<gene>
    <name evidence="3" type="ORF">VroAM7_34320</name>
</gene>
<dbReference type="EMBL" id="AP019799">
    <property type="protein sequence ID" value="BBL90779.1"/>
    <property type="molecule type" value="Genomic_DNA"/>
</dbReference>
<feature type="compositionally biased region" description="Basic and acidic residues" evidence="1">
    <location>
        <begin position="1"/>
        <end position="31"/>
    </location>
</feature>
<feature type="domain" description="Protein kinase" evidence="2">
    <location>
        <begin position="90"/>
        <end position="363"/>
    </location>
</feature>
<reference evidence="4" key="1">
    <citation type="submission" date="2019-07" db="EMBL/GenBank/DDBJ databases">
        <title>Complete Genome Sequences of Vibrion rotiferianus strain AM7.</title>
        <authorList>
            <person name="Miyazaki K."/>
            <person name="Wiseschart A."/>
            <person name="Pootanakit K."/>
            <person name="Ishimori K."/>
            <person name="Kitahara K."/>
        </authorList>
    </citation>
    <scope>NUCLEOTIDE SEQUENCE [LARGE SCALE GENOMIC DNA]</scope>
    <source>
        <strain evidence="4">AM7</strain>
    </source>
</reference>
<dbReference type="GO" id="GO:0005737">
    <property type="term" value="C:cytoplasm"/>
    <property type="evidence" value="ECO:0007669"/>
    <property type="project" value="TreeGrafter"/>
</dbReference>
<dbReference type="RefSeq" id="WP_143693511.1">
    <property type="nucleotide sequence ID" value="NZ_AP019799.1"/>
</dbReference>
<feature type="region of interest" description="Disordered" evidence="1">
    <location>
        <begin position="1"/>
        <end position="54"/>
    </location>
</feature>
<dbReference type="CDD" id="cd14014">
    <property type="entry name" value="STKc_PknB_like"/>
    <property type="match status" value="1"/>
</dbReference>
<protein>
    <submittedName>
        <fullName evidence="3">Serine/threonine protein kinase</fullName>
    </submittedName>
</protein>
<dbReference type="InterPro" id="IPR053235">
    <property type="entry name" value="Ser_Thr_kinase"/>
</dbReference>
<dbReference type="Gene3D" id="3.30.200.20">
    <property type="entry name" value="Phosphorylase Kinase, domain 1"/>
    <property type="match status" value="1"/>
</dbReference>
<sequence length="709" mass="79776">MADSNKDKSISNRSDGDKTKVVKSQNKDNNKVNKRNLKTEGNFKSNSTRNENSSQICNDAKNAINNQNSIKPASTSDGSSLLGKVIKNRYEIESLIGHGGLCDVYLAKDIILDSSGADNPHVALKILQDEFAEQPETARMLIREAQQTQKLSHPNILRVYDFGVDANVYFLVMEYVDGETLEQLIQRSRPNGLSFSATMSIVGQALNALDYAHTKDVVHADLKPANIMITPEGNVKLLDFGVSKTHRVQQDKYAARRPSQSLDTLGYTPNYASKPVLEGKEPTFQDDLFAFCCIIYELLSCKHPYNRTPVNEALKKSLKVVKPNNLPFSKWPVLASILNTGSVKEDVNARLLLAKLNKNHLKLITPLAATVILAIGAAYTFQHQQDKISELALTLKKSEEALSEQLDLLKLTATEAKQLIDSEVTVHPVIKEGYLRVHKESILGQFESEIDSILNTSNTSYPNYDQIELVLSNARSYYPDSHKIEVLSVDIQSSKHSTLLSISRQINSHLEKSRYVKEPDVRSIYDLKHDLNTIHREYRFVPSSLASEVFGQQLTEALKEKDAASLVTLLKVGNTFFSGVEEYKDKLVTSNQMKDSILEMKLYIQSLDSNTPLPFPTHAARILYKEDFDGLHFRLEKAKTTVHLDKLVDDLNVLSKRFPENFQDINALKFQIANKYLDFSDILLNKRKAKSARRAMQKANALMQQIDRS</sequence>
<evidence type="ECO:0000313" key="4">
    <source>
        <dbReference type="Proteomes" id="UP000315115"/>
    </source>
</evidence>
<dbReference type="SMART" id="SM00220">
    <property type="entry name" value="S_TKc"/>
    <property type="match status" value="1"/>
</dbReference>
<keyword evidence="3" id="KW-0723">Serine/threonine-protein kinase</keyword>
<keyword evidence="3" id="KW-0418">Kinase</keyword>
<dbReference type="SUPFAM" id="SSF56112">
    <property type="entry name" value="Protein kinase-like (PK-like)"/>
    <property type="match status" value="1"/>
</dbReference>
<dbReference type="PROSITE" id="PS00108">
    <property type="entry name" value="PROTEIN_KINASE_ST"/>
    <property type="match status" value="1"/>
</dbReference>
<dbReference type="GO" id="GO:0004674">
    <property type="term" value="F:protein serine/threonine kinase activity"/>
    <property type="evidence" value="ECO:0007669"/>
    <property type="project" value="UniProtKB-KW"/>
</dbReference>
<dbReference type="InterPro" id="IPR000719">
    <property type="entry name" value="Prot_kinase_dom"/>
</dbReference>
<accession>A0A510IAS7</accession>
<organism evidence="3 4">
    <name type="scientific">Vibrio rotiferianus</name>
    <dbReference type="NCBI Taxonomy" id="190895"/>
    <lineage>
        <taxon>Bacteria</taxon>
        <taxon>Pseudomonadati</taxon>
        <taxon>Pseudomonadota</taxon>
        <taxon>Gammaproteobacteria</taxon>
        <taxon>Vibrionales</taxon>
        <taxon>Vibrionaceae</taxon>
        <taxon>Vibrio</taxon>
    </lineage>
</organism>
<dbReference type="AlphaFoldDB" id="A0A510IAS7"/>